<dbReference type="AlphaFoldDB" id="A0A1S1NCM4"/>
<sequence length="158" mass="17536">MNKVHVIEHIRFALEAKLAEAKQAADSARIDATHEQSAAETQYDSLSIESGYLAQGQSERVNDAHKSISLFEQSFDLQNANKVTVGSLIKAIDLDDETHWFYFGPSEGGLKVTVKKQTVLVITQSAPIGQVMFSKMIGDECEYQVGSQTYSFEILDIF</sequence>
<keyword evidence="3" id="KW-1185">Reference proteome</keyword>
<comment type="caution">
    <text evidence="2">The sequence shown here is derived from an EMBL/GenBank/DDBJ whole genome shotgun (WGS) entry which is preliminary data.</text>
</comment>
<dbReference type="SUPFAM" id="SSF54534">
    <property type="entry name" value="FKBP-like"/>
    <property type="match status" value="1"/>
</dbReference>
<dbReference type="STRING" id="327939.BIW53_02650"/>
<keyword evidence="2" id="KW-0648">Protein biosynthesis</keyword>
<dbReference type="EMBL" id="MNAN01000018">
    <property type="protein sequence ID" value="OHU97234.1"/>
    <property type="molecule type" value="Genomic_DNA"/>
</dbReference>
<reference evidence="2 3" key="1">
    <citation type="submission" date="2016-10" db="EMBL/GenBank/DDBJ databases">
        <title>Pseudoalteromonas amylolytica sp. nov., isolated from the surface seawater.</title>
        <authorList>
            <person name="Wu Y.-H."/>
            <person name="Cheng H."/>
            <person name="Jin X.-B."/>
            <person name="Wang C.-S."/>
            <person name="Xu X.-W."/>
        </authorList>
    </citation>
    <scope>NUCLEOTIDE SEQUENCE [LARGE SCALE GENOMIC DNA]</scope>
    <source>
        <strain evidence="2 3">JCM 12483</strain>
    </source>
</reference>
<dbReference type="InterPro" id="IPR001437">
    <property type="entry name" value="Tscrpt_elong_fac_GreA/B_C"/>
</dbReference>
<evidence type="ECO:0000313" key="2">
    <source>
        <dbReference type="EMBL" id="OHU97234.1"/>
    </source>
</evidence>
<dbReference type="GO" id="GO:0003677">
    <property type="term" value="F:DNA binding"/>
    <property type="evidence" value="ECO:0007669"/>
    <property type="project" value="InterPro"/>
</dbReference>
<dbReference type="GO" id="GO:0003746">
    <property type="term" value="F:translation elongation factor activity"/>
    <property type="evidence" value="ECO:0007669"/>
    <property type="project" value="UniProtKB-KW"/>
</dbReference>
<feature type="domain" description="Transcription elongation factor GreA/GreB C-terminal" evidence="1">
    <location>
        <begin position="80"/>
        <end position="157"/>
    </location>
</feature>
<evidence type="ECO:0000259" key="1">
    <source>
        <dbReference type="Pfam" id="PF01272"/>
    </source>
</evidence>
<gene>
    <name evidence="2" type="ORF">BIW53_02650</name>
</gene>
<keyword evidence="2" id="KW-0251">Elongation factor</keyword>
<dbReference type="InterPro" id="IPR036953">
    <property type="entry name" value="GreA/GreB_C_sf"/>
</dbReference>
<protein>
    <submittedName>
        <fullName evidence="2">Transcription elongation factor GreAB</fullName>
    </submittedName>
</protein>
<name>A0A1S1NCM4_9GAMM</name>
<accession>A0A1S1NCM4</accession>
<dbReference type="Proteomes" id="UP000180253">
    <property type="component" value="Unassembled WGS sequence"/>
</dbReference>
<organism evidence="2 3">
    <name type="scientific">Pseudoalteromonas byunsanensis</name>
    <dbReference type="NCBI Taxonomy" id="327939"/>
    <lineage>
        <taxon>Bacteria</taxon>
        <taxon>Pseudomonadati</taxon>
        <taxon>Pseudomonadota</taxon>
        <taxon>Gammaproteobacteria</taxon>
        <taxon>Alteromonadales</taxon>
        <taxon>Pseudoalteromonadaceae</taxon>
        <taxon>Pseudoalteromonas</taxon>
    </lineage>
</organism>
<dbReference type="RefSeq" id="WP_070990270.1">
    <property type="nucleotide sequence ID" value="NZ_CBCSHD010000008.1"/>
</dbReference>
<evidence type="ECO:0000313" key="3">
    <source>
        <dbReference type="Proteomes" id="UP000180253"/>
    </source>
</evidence>
<dbReference type="GO" id="GO:0032784">
    <property type="term" value="P:regulation of DNA-templated transcription elongation"/>
    <property type="evidence" value="ECO:0007669"/>
    <property type="project" value="InterPro"/>
</dbReference>
<proteinExistence type="predicted"/>
<dbReference type="OrthoDB" id="5293337at2"/>
<dbReference type="Gene3D" id="3.10.50.30">
    <property type="entry name" value="Transcription elongation factor, GreA/GreB, C-terminal domain"/>
    <property type="match status" value="1"/>
</dbReference>
<dbReference type="Pfam" id="PF01272">
    <property type="entry name" value="GreA_GreB"/>
    <property type="match status" value="1"/>
</dbReference>